<proteinExistence type="inferred from homology"/>
<organism evidence="10">
    <name type="scientific">Leptospirillum ferriphilum</name>
    <dbReference type="NCBI Taxonomy" id="178606"/>
    <lineage>
        <taxon>Bacteria</taxon>
        <taxon>Pseudomonadati</taxon>
        <taxon>Nitrospirota</taxon>
        <taxon>Nitrospiria</taxon>
        <taxon>Nitrospirales</taxon>
        <taxon>Nitrospiraceae</taxon>
        <taxon>Leptospirillum</taxon>
    </lineage>
</organism>
<dbReference type="InterPro" id="IPR036974">
    <property type="entry name" value="PUA_sf"/>
</dbReference>
<keyword evidence="1 8" id="KW-0963">Cytoplasm</keyword>
<sequence>MTGTNAAETVRSPVLSSVRTLVLKVGSTVLASASDGVDSRMLGVIARQVSWLRSRGIRVVIVSSGAIAAGRMKLSLGKKSLTLAMKQAAASVGQSRLMWGYERAFSRHRLLVSQVLLTPRDVVNRNRFINLERTLETLLSLGVVPVVNENDSVATEEIRFGDNDRLSALVAGTVKAGILLILSDVDGLFTADPSRDPTAIRIPHVERVVPEIARLAGVTRSGLGTGGMASKVMTARWANQWGLPVGIVNGRESAPVERFFQGEGTLFCASGPLWPAKKVWIGFFSEPAGDLILDDGALDALSRGKSSLLAGGVSRMEGRFEPGDVVRLLDKTGRELGRGISRISAEEMAVWANGGKKGARSVDSWPLAVHRNAMTLWAREE</sequence>
<comment type="caution">
    <text evidence="10">The sequence shown here is derived from an EMBL/GenBank/DDBJ whole genome shotgun (WGS) entry which is preliminary data.</text>
</comment>
<feature type="binding site" evidence="8">
    <location>
        <position position="24"/>
    </location>
    <ligand>
        <name>ATP</name>
        <dbReference type="ChEBI" id="CHEBI:30616"/>
    </ligand>
</feature>
<dbReference type="NCBIfam" id="TIGR01027">
    <property type="entry name" value="proB"/>
    <property type="match status" value="1"/>
</dbReference>
<comment type="subcellular location">
    <subcellularLocation>
        <location evidence="8">Cytoplasm</location>
    </subcellularLocation>
</comment>
<dbReference type="InterPro" id="IPR001057">
    <property type="entry name" value="Glu/AcGlu_kinase"/>
</dbReference>
<dbReference type="InterPro" id="IPR015947">
    <property type="entry name" value="PUA-like_sf"/>
</dbReference>
<keyword evidence="5 8" id="KW-0547">Nucleotide-binding</keyword>
<dbReference type="InterPro" id="IPR036393">
    <property type="entry name" value="AceGlu_kinase-like_sf"/>
</dbReference>
<name>A0A7C3LUS7_9BACT</name>
<dbReference type="Pfam" id="PF01472">
    <property type="entry name" value="PUA"/>
    <property type="match status" value="1"/>
</dbReference>
<dbReference type="InterPro" id="IPR041739">
    <property type="entry name" value="G5K_ProB"/>
</dbReference>
<dbReference type="CDD" id="cd04242">
    <property type="entry name" value="AAK_G5K_ProB"/>
    <property type="match status" value="1"/>
</dbReference>
<dbReference type="SUPFAM" id="SSF88697">
    <property type="entry name" value="PUA domain-like"/>
    <property type="match status" value="1"/>
</dbReference>
<feature type="binding site" evidence="8">
    <location>
        <begin position="183"/>
        <end position="184"/>
    </location>
    <ligand>
        <name>ATP</name>
        <dbReference type="ChEBI" id="CHEBI:30616"/>
    </ligand>
</feature>
<feature type="binding site" evidence="8">
    <location>
        <begin position="225"/>
        <end position="231"/>
    </location>
    <ligand>
        <name>ATP</name>
        <dbReference type="ChEBI" id="CHEBI:30616"/>
    </ligand>
</feature>
<comment type="function">
    <text evidence="8">Catalyzes the transfer of a phosphate group to glutamate to form L-glutamate 5-phosphate.</text>
</comment>
<dbReference type="Pfam" id="PF00696">
    <property type="entry name" value="AA_kinase"/>
    <property type="match status" value="1"/>
</dbReference>
<dbReference type="InterPro" id="IPR002478">
    <property type="entry name" value="PUA"/>
</dbReference>
<comment type="catalytic activity">
    <reaction evidence="8">
        <text>L-glutamate + ATP = L-glutamyl 5-phosphate + ADP</text>
        <dbReference type="Rhea" id="RHEA:14877"/>
        <dbReference type="ChEBI" id="CHEBI:29985"/>
        <dbReference type="ChEBI" id="CHEBI:30616"/>
        <dbReference type="ChEBI" id="CHEBI:58274"/>
        <dbReference type="ChEBI" id="CHEBI:456216"/>
        <dbReference type="EC" id="2.7.2.11"/>
    </reaction>
</comment>
<keyword evidence="7 8" id="KW-0067">ATP-binding</keyword>
<evidence type="ECO:0000256" key="1">
    <source>
        <dbReference type="ARBA" id="ARBA00022490"/>
    </source>
</evidence>
<dbReference type="EMBL" id="DTMM01000233">
    <property type="protein sequence ID" value="HFT94379.1"/>
    <property type="molecule type" value="Genomic_DNA"/>
</dbReference>
<dbReference type="Gene3D" id="3.40.1160.10">
    <property type="entry name" value="Acetylglutamate kinase-like"/>
    <property type="match status" value="1"/>
</dbReference>
<dbReference type="PROSITE" id="PS50890">
    <property type="entry name" value="PUA"/>
    <property type="match status" value="1"/>
</dbReference>
<dbReference type="HAMAP" id="MF_00456">
    <property type="entry name" value="ProB"/>
    <property type="match status" value="1"/>
</dbReference>
<dbReference type="Gene3D" id="2.30.130.10">
    <property type="entry name" value="PUA domain"/>
    <property type="match status" value="1"/>
</dbReference>
<dbReference type="GO" id="GO:0003723">
    <property type="term" value="F:RNA binding"/>
    <property type="evidence" value="ECO:0007669"/>
    <property type="project" value="InterPro"/>
</dbReference>
<feature type="binding site" evidence="8">
    <location>
        <position position="64"/>
    </location>
    <ligand>
        <name>substrate</name>
    </ligand>
</feature>
<dbReference type="GO" id="GO:0004349">
    <property type="term" value="F:glutamate 5-kinase activity"/>
    <property type="evidence" value="ECO:0007669"/>
    <property type="project" value="UniProtKB-UniRule"/>
</dbReference>
<dbReference type="PANTHER" id="PTHR43654">
    <property type="entry name" value="GLUTAMATE 5-KINASE"/>
    <property type="match status" value="1"/>
</dbReference>
<evidence type="ECO:0000256" key="4">
    <source>
        <dbReference type="ARBA" id="ARBA00022679"/>
    </source>
</evidence>
<dbReference type="UniPathway" id="UPA00098">
    <property type="reaction ID" value="UER00359"/>
</dbReference>
<evidence type="ECO:0000256" key="2">
    <source>
        <dbReference type="ARBA" id="ARBA00022605"/>
    </source>
</evidence>
<dbReference type="PRINTS" id="PR00474">
    <property type="entry name" value="GLU5KINASE"/>
</dbReference>
<evidence type="ECO:0000256" key="8">
    <source>
        <dbReference type="HAMAP-Rule" id="MF_00456"/>
    </source>
</evidence>
<evidence type="ECO:0000259" key="9">
    <source>
        <dbReference type="SMART" id="SM00359"/>
    </source>
</evidence>
<evidence type="ECO:0000256" key="5">
    <source>
        <dbReference type="ARBA" id="ARBA00022741"/>
    </source>
</evidence>
<dbReference type="SMART" id="SM00359">
    <property type="entry name" value="PUA"/>
    <property type="match status" value="1"/>
</dbReference>
<evidence type="ECO:0000256" key="7">
    <source>
        <dbReference type="ARBA" id="ARBA00022840"/>
    </source>
</evidence>
<dbReference type="GO" id="GO:0005829">
    <property type="term" value="C:cytosol"/>
    <property type="evidence" value="ECO:0007669"/>
    <property type="project" value="TreeGrafter"/>
</dbReference>
<keyword evidence="4 8" id="KW-0808">Transferase</keyword>
<dbReference type="InterPro" id="IPR001048">
    <property type="entry name" value="Asp/Glu/Uridylate_kinase"/>
</dbReference>
<feature type="binding site" evidence="8">
    <location>
        <position position="163"/>
    </location>
    <ligand>
        <name>substrate</name>
    </ligand>
</feature>
<reference evidence="10" key="1">
    <citation type="journal article" date="2020" name="mSystems">
        <title>Genome- and Community-Level Interaction Insights into Carbon Utilization and Element Cycling Functions of Hydrothermarchaeota in Hydrothermal Sediment.</title>
        <authorList>
            <person name="Zhou Z."/>
            <person name="Liu Y."/>
            <person name="Xu W."/>
            <person name="Pan J."/>
            <person name="Luo Z.H."/>
            <person name="Li M."/>
        </authorList>
    </citation>
    <scope>NUCLEOTIDE SEQUENCE [LARGE SCALE GENOMIC DNA]</scope>
    <source>
        <strain evidence="10">SpSt-902</strain>
    </source>
</reference>
<keyword evidence="2 8" id="KW-0028">Amino-acid biosynthesis</keyword>
<evidence type="ECO:0000313" key="10">
    <source>
        <dbReference type="EMBL" id="HFT94379.1"/>
    </source>
</evidence>
<dbReference type="GO" id="GO:0005524">
    <property type="term" value="F:ATP binding"/>
    <property type="evidence" value="ECO:0007669"/>
    <property type="project" value="UniProtKB-KW"/>
</dbReference>
<dbReference type="SUPFAM" id="SSF53633">
    <property type="entry name" value="Carbamate kinase-like"/>
    <property type="match status" value="1"/>
</dbReference>
<dbReference type="InterPro" id="IPR005715">
    <property type="entry name" value="Glu_5kinase/COase_Synthase"/>
</dbReference>
<evidence type="ECO:0000256" key="6">
    <source>
        <dbReference type="ARBA" id="ARBA00022777"/>
    </source>
</evidence>
<keyword evidence="3 8" id="KW-0641">Proline biosynthesis</keyword>
<dbReference type="FunFam" id="3.40.1160.10:FF:000018">
    <property type="entry name" value="Glutamate 5-kinase"/>
    <property type="match status" value="1"/>
</dbReference>
<dbReference type="PIRSF" id="PIRSF000729">
    <property type="entry name" value="GK"/>
    <property type="match status" value="1"/>
</dbReference>
<keyword evidence="6 8" id="KW-0418">Kinase</keyword>
<dbReference type="AlphaFoldDB" id="A0A7C3LUS7"/>
<dbReference type="InterPro" id="IPR011529">
    <property type="entry name" value="Glu_5kinase"/>
</dbReference>
<dbReference type="EC" id="2.7.2.11" evidence="8"/>
<feature type="domain" description="PUA" evidence="9">
    <location>
        <begin position="289"/>
        <end position="360"/>
    </location>
</feature>
<protein>
    <recommendedName>
        <fullName evidence="8">Glutamate 5-kinase</fullName>
        <ecNumber evidence="8">2.7.2.11</ecNumber>
    </recommendedName>
    <alternativeName>
        <fullName evidence="8">Gamma-glutamyl kinase</fullName>
        <shortName evidence="8">GK</shortName>
    </alternativeName>
</protein>
<comment type="pathway">
    <text evidence="8">Amino-acid biosynthesis; L-proline biosynthesis; L-glutamate 5-semialdehyde from L-glutamate: step 1/2.</text>
</comment>
<evidence type="ECO:0000256" key="3">
    <source>
        <dbReference type="ARBA" id="ARBA00022650"/>
    </source>
</evidence>
<accession>A0A7C3LUS7</accession>
<feature type="binding site" evidence="8">
    <location>
        <position position="151"/>
    </location>
    <ligand>
        <name>substrate</name>
    </ligand>
</feature>
<dbReference type="PANTHER" id="PTHR43654:SF1">
    <property type="entry name" value="ISOPENTENYL PHOSPHATE KINASE"/>
    <property type="match status" value="1"/>
</dbReference>
<dbReference type="GO" id="GO:0055129">
    <property type="term" value="P:L-proline biosynthetic process"/>
    <property type="evidence" value="ECO:0007669"/>
    <property type="project" value="UniProtKB-UniRule"/>
</dbReference>
<dbReference type="CDD" id="cd21157">
    <property type="entry name" value="PUA_G5K"/>
    <property type="match status" value="1"/>
</dbReference>
<comment type="similarity">
    <text evidence="8">Belongs to the glutamate 5-kinase family.</text>
</comment>
<gene>
    <name evidence="8 10" type="primary">proB</name>
    <name evidence="10" type="ORF">ENX03_10750</name>
</gene>